<gene>
    <name evidence="1" type="ORF">METZ01_LOCUS237255</name>
</gene>
<evidence type="ECO:0000313" key="1">
    <source>
        <dbReference type="EMBL" id="SVB84401.1"/>
    </source>
</evidence>
<sequence>SDLPMINFKDIKNLLKYAKSNQLLIVSDSLEFGTNCLIYDSNCHFNLCFGLNSYQLFINEFQNQGIKFTKHNCKAIEQDLDSEEDYFKLISYLKN</sequence>
<protein>
    <recommendedName>
        <fullName evidence="2">MobA-like NTP transferase domain-containing protein</fullName>
    </recommendedName>
</protein>
<dbReference type="Gene3D" id="3.90.550.10">
    <property type="entry name" value="Spore Coat Polysaccharide Biosynthesis Protein SpsA, Chain A"/>
    <property type="match status" value="1"/>
</dbReference>
<dbReference type="EMBL" id="UINC01060174">
    <property type="protein sequence ID" value="SVB84401.1"/>
    <property type="molecule type" value="Genomic_DNA"/>
</dbReference>
<evidence type="ECO:0008006" key="2">
    <source>
        <dbReference type="Google" id="ProtNLM"/>
    </source>
</evidence>
<name>A0A382HD64_9ZZZZ</name>
<dbReference type="InterPro" id="IPR029044">
    <property type="entry name" value="Nucleotide-diphossugar_trans"/>
</dbReference>
<dbReference type="SUPFAM" id="SSF53448">
    <property type="entry name" value="Nucleotide-diphospho-sugar transferases"/>
    <property type="match status" value="1"/>
</dbReference>
<dbReference type="Pfam" id="PF01983">
    <property type="entry name" value="CofC"/>
    <property type="match status" value="1"/>
</dbReference>
<organism evidence="1">
    <name type="scientific">marine metagenome</name>
    <dbReference type="NCBI Taxonomy" id="408172"/>
    <lineage>
        <taxon>unclassified sequences</taxon>
        <taxon>metagenomes</taxon>
        <taxon>ecological metagenomes</taxon>
    </lineage>
</organism>
<feature type="non-terminal residue" evidence="1">
    <location>
        <position position="1"/>
    </location>
</feature>
<accession>A0A382HD64</accession>
<dbReference type="InterPro" id="IPR002835">
    <property type="entry name" value="CofC"/>
</dbReference>
<dbReference type="AlphaFoldDB" id="A0A382HD64"/>
<reference evidence="1" key="1">
    <citation type="submission" date="2018-05" db="EMBL/GenBank/DDBJ databases">
        <authorList>
            <person name="Lanie J.A."/>
            <person name="Ng W.-L."/>
            <person name="Kazmierczak K.M."/>
            <person name="Andrzejewski T.M."/>
            <person name="Davidsen T.M."/>
            <person name="Wayne K.J."/>
            <person name="Tettelin H."/>
            <person name="Glass J.I."/>
            <person name="Rusch D."/>
            <person name="Podicherti R."/>
            <person name="Tsui H.-C.T."/>
            <person name="Winkler M.E."/>
        </authorList>
    </citation>
    <scope>NUCLEOTIDE SEQUENCE</scope>
</reference>
<dbReference type="GO" id="GO:0043814">
    <property type="term" value="F:phospholactate guanylyltransferase activity"/>
    <property type="evidence" value="ECO:0007669"/>
    <property type="project" value="InterPro"/>
</dbReference>
<proteinExistence type="predicted"/>